<reference evidence="4 5" key="1">
    <citation type="submission" date="2024-01" db="EMBL/GenBank/DDBJ databases">
        <title>Draft genome sequences of three bacterial strains isolated from Acacia saligna represent a potential new species within the genus Rhizobium.</title>
        <authorList>
            <person name="Tambong J.T."/>
            <person name="Mnasri B."/>
        </authorList>
    </citation>
    <scope>NUCLEOTIDE SEQUENCE [LARGE SCALE GENOMIC DNA]</scope>
    <source>
        <strain evidence="4 5">1AS12I</strain>
    </source>
</reference>
<dbReference type="Gene3D" id="3.90.1580.10">
    <property type="entry name" value="paralog of FGE (formylglycine-generating enzyme)"/>
    <property type="match status" value="1"/>
</dbReference>
<organism evidence="4 5">
    <name type="scientific">Rhizobium aouanii</name>
    <dbReference type="NCBI Taxonomy" id="3118145"/>
    <lineage>
        <taxon>Bacteria</taxon>
        <taxon>Pseudomonadati</taxon>
        <taxon>Pseudomonadota</taxon>
        <taxon>Alphaproteobacteria</taxon>
        <taxon>Hyphomicrobiales</taxon>
        <taxon>Rhizobiaceae</taxon>
        <taxon>Rhizobium/Agrobacterium group</taxon>
        <taxon>Rhizobium</taxon>
    </lineage>
</organism>
<feature type="signal peptide" evidence="2">
    <location>
        <begin position="1"/>
        <end position="27"/>
    </location>
</feature>
<protein>
    <submittedName>
        <fullName evidence="4">Formylglycine-generating enzyme family protein</fullName>
    </submittedName>
</protein>
<dbReference type="InterPro" id="IPR051043">
    <property type="entry name" value="Sulfatase_Mod_Factor_Kinase"/>
</dbReference>
<feature type="domain" description="Sulfatase-modifying factor enzyme-like" evidence="3">
    <location>
        <begin position="112"/>
        <end position="324"/>
    </location>
</feature>
<gene>
    <name evidence="4" type="ORF">V8Q02_31815</name>
</gene>
<dbReference type="EMBL" id="JBAMYC010000026">
    <property type="protein sequence ID" value="MEI1252551.1"/>
    <property type="molecule type" value="Genomic_DNA"/>
</dbReference>
<dbReference type="Pfam" id="PF03781">
    <property type="entry name" value="FGE-sulfatase"/>
    <property type="match status" value="1"/>
</dbReference>
<dbReference type="Proteomes" id="UP001531129">
    <property type="component" value="Unassembled WGS sequence"/>
</dbReference>
<accession>A0ABU8CUQ4</accession>
<dbReference type="SUPFAM" id="SSF56436">
    <property type="entry name" value="C-type lectin-like"/>
    <property type="match status" value="1"/>
</dbReference>
<evidence type="ECO:0000256" key="1">
    <source>
        <dbReference type="SAM" id="Coils"/>
    </source>
</evidence>
<evidence type="ECO:0000313" key="4">
    <source>
        <dbReference type="EMBL" id="MEI1252551.1"/>
    </source>
</evidence>
<name>A0ABU8CUQ4_9HYPH</name>
<feature type="coiled-coil region" evidence="1">
    <location>
        <begin position="365"/>
        <end position="399"/>
    </location>
</feature>
<evidence type="ECO:0000313" key="5">
    <source>
        <dbReference type="Proteomes" id="UP001531129"/>
    </source>
</evidence>
<proteinExistence type="predicted"/>
<dbReference type="InterPro" id="IPR042095">
    <property type="entry name" value="SUMF_sf"/>
</dbReference>
<evidence type="ECO:0000259" key="3">
    <source>
        <dbReference type="Pfam" id="PF03781"/>
    </source>
</evidence>
<dbReference type="PANTHER" id="PTHR23150">
    <property type="entry name" value="SULFATASE MODIFYING FACTOR 1, 2"/>
    <property type="match status" value="1"/>
</dbReference>
<sequence>MTDRSRSFFGARLAGIALAVVPLAASAEDAWPPEIYNPTQVDGMLLLPLPCGGQIAFRRVVTDSVDPNSPTGPLSDRQISMGRAVDRSRGFIEFRRPEYLTGSLSDPATGERFYLIGAYEVTIAQYKAVMDGPENCPPAPQRKDVLPATDVSWYDAVTFTRRLNQWIYAGTSNHLASLSQLGVDNGFVRLPTEAEWEFAARGGLSVSDAQRNEPLFFGEGDLNDYAWFNSAASSGGKIKPVGGKKPNPLGLYDVYGNAEEIVLEPFRMTRTGRLHGGIGGFVTRGGSFLDQAKTLTSARRDERPFFDVQMNGEFKRRSQGFRVAVSTSSVPADLSQMSRLEAAVQEIERQVPGPAEDQPTQELARAAERIQNQSLRTEIETLNARLAAEFARRNELEALNLRAVLVNAVIITRELDLSLRSQKKLSFVISTETDGATKAGFETRLKQFVSEMDTFSGAYAISLERIAAYPEEIVAAQSRSMQAELNQQGQGNLLQFAAVLQHNIQSFRRDGRMRPIIDYLKKLVDQSMQ</sequence>
<feature type="chain" id="PRO_5046237701" evidence="2">
    <location>
        <begin position="28"/>
        <end position="529"/>
    </location>
</feature>
<dbReference type="InterPro" id="IPR005532">
    <property type="entry name" value="SUMF_dom"/>
</dbReference>
<dbReference type="PANTHER" id="PTHR23150:SF19">
    <property type="entry name" value="FORMYLGLYCINE-GENERATING ENZYME"/>
    <property type="match status" value="1"/>
</dbReference>
<comment type="caution">
    <text evidence="4">The sequence shown here is derived from an EMBL/GenBank/DDBJ whole genome shotgun (WGS) entry which is preliminary data.</text>
</comment>
<evidence type="ECO:0000256" key="2">
    <source>
        <dbReference type="SAM" id="SignalP"/>
    </source>
</evidence>
<keyword evidence="1" id="KW-0175">Coiled coil</keyword>
<keyword evidence="2" id="KW-0732">Signal</keyword>
<dbReference type="RefSeq" id="WP_264399550.1">
    <property type="nucleotide sequence ID" value="NZ_JBAMYB010000024.1"/>
</dbReference>
<keyword evidence="5" id="KW-1185">Reference proteome</keyword>
<dbReference type="InterPro" id="IPR016187">
    <property type="entry name" value="CTDL_fold"/>
</dbReference>